<dbReference type="GO" id="GO:0003723">
    <property type="term" value="F:RNA binding"/>
    <property type="evidence" value="ECO:0007669"/>
    <property type="project" value="TreeGrafter"/>
</dbReference>
<evidence type="ECO:0000256" key="3">
    <source>
        <dbReference type="ARBA" id="ARBA00022664"/>
    </source>
</evidence>
<evidence type="ECO:0000313" key="7">
    <source>
        <dbReference type="EMBL" id="CAD8265248.1"/>
    </source>
</evidence>
<dbReference type="InterPro" id="IPR044976">
    <property type="entry name" value="FIPS5/FIPS3-like"/>
</dbReference>
<feature type="compositionally biased region" description="Acidic residues" evidence="5">
    <location>
        <begin position="29"/>
        <end position="41"/>
    </location>
</feature>
<keyword evidence="3" id="KW-0507">mRNA processing</keyword>
<feature type="region of interest" description="Disordered" evidence="5">
    <location>
        <begin position="1"/>
        <end position="56"/>
    </location>
</feature>
<evidence type="ECO:0000256" key="2">
    <source>
        <dbReference type="ARBA" id="ARBA00007459"/>
    </source>
</evidence>
<gene>
    <name evidence="7" type="ORF">PPYR1160_LOCUS14751</name>
</gene>
<dbReference type="Pfam" id="PF05182">
    <property type="entry name" value="Fip1"/>
    <property type="match status" value="1"/>
</dbReference>
<dbReference type="PANTHER" id="PTHR36884:SF6">
    <property type="entry name" value="FIP1[III]-LIKE PROTEIN"/>
    <property type="match status" value="1"/>
</dbReference>
<proteinExistence type="inferred from homology"/>
<feature type="domain" description="Pre-mRNA polyadenylation factor Fip1" evidence="6">
    <location>
        <begin position="156"/>
        <end position="194"/>
    </location>
</feature>
<accession>A0A7R9UG04</accession>
<reference evidence="7" key="1">
    <citation type="submission" date="2021-01" db="EMBL/GenBank/DDBJ databases">
        <authorList>
            <person name="Corre E."/>
            <person name="Pelletier E."/>
            <person name="Niang G."/>
            <person name="Scheremetjew M."/>
            <person name="Finn R."/>
            <person name="Kale V."/>
            <person name="Holt S."/>
            <person name="Cochrane G."/>
            <person name="Meng A."/>
            <person name="Brown T."/>
            <person name="Cohen L."/>
        </authorList>
    </citation>
    <scope>NUCLEOTIDE SEQUENCE</scope>
    <source>
        <strain evidence="7">CCMP2078</strain>
    </source>
</reference>
<evidence type="ECO:0000256" key="5">
    <source>
        <dbReference type="SAM" id="MobiDB-lite"/>
    </source>
</evidence>
<organism evidence="7">
    <name type="scientific">Pinguiococcus pyrenoidosus</name>
    <dbReference type="NCBI Taxonomy" id="172671"/>
    <lineage>
        <taxon>Eukaryota</taxon>
        <taxon>Sar</taxon>
        <taxon>Stramenopiles</taxon>
        <taxon>Ochrophyta</taxon>
        <taxon>Pinguiophyceae</taxon>
        <taxon>Pinguiochrysidales</taxon>
        <taxon>Pinguiochrysidaceae</taxon>
        <taxon>Pinguiococcus</taxon>
    </lineage>
</organism>
<dbReference type="InterPro" id="IPR007854">
    <property type="entry name" value="Fip1_dom"/>
</dbReference>
<protein>
    <recommendedName>
        <fullName evidence="6">Pre-mRNA polyadenylation factor Fip1 domain-containing protein</fullName>
    </recommendedName>
</protein>
<dbReference type="GO" id="GO:0016607">
    <property type="term" value="C:nuclear speck"/>
    <property type="evidence" value="ECO:0007669"/>
    <property type="project" value="TreeGrafter"/>
</dbReference>
<feature type="compositionally biased region" description="Low complexity" evidence="5">
    <location>
        <begin position="271"/>
        <end position="281"/>
    </location>
</feature>
<evidence type="ECO:0000256" key="4">
    <source>
        <dbReference type="ARBA" id="ARBA00023242"/>
    </source>
</evidence>
<comment type="subcellular location">
    <subcellularLocation>
        <location evidence="1">Nucleus</location>
    </subcellularLocation>
</comment>
<dbReference type="GO" id="GO:0006397">
    <property type="term" value="P:mRNA processing"/>
    <property type="evidence" value="ECO:0007669"/>
    <property type="project" value="UniProtKB-KW"/>
</dbReference>
<comment type="similarity">
    <text evidence="2">Belongs to the FIP1 family.</text>
</comment>
<name>A0A7R9UG04_9STRA</name>
<dbReference type="PANTHER" id="PTHR36884">
    <property type="entry name" value="FIP1[III]-LIKE PROTEIN"/>
    <property type="match status" value="1"/>
</dbReference>
<dbReference type="AlphaFoldDB" id="A0A7R9UG04"/>
<feature type="region of interest" description="Disordered" evidence="5">
    <location>
        <begin position="242"/>
        <end position="342"/>
    </location>
</feature>
<evidence type="ECO:0000256" key="1">
    <source>
        <dbReference type="ARBA" id="ARBA00004123"/>
    </source>
</evidence>
<sequence length="342" mass="36121">MNADSPAEGAGVPDPEDAERSAGVKPNAEEIEAEEMEEAEEDAFHSDESDEELTLSVNKANVNRAYVRASAKPLGEAVAVGDAGASGDLFKTVVATEGMAVAMGTVDAGLQDSGVADASAQGKVDRTGKAMVLEDESYSPELLRLLRDPRRRTAFDMDISSIETKPWEQPGADPADHFNFELSEQAWEAYAEKQLIILESREREKVGDAPLPIDRQDILELKRREAAMAQGFSVDSPGMFDGGGPPHPGAFGPGGPPRPPLGFRGGPPRGPFNGNGARHVGPPGGRGRGMAPRPDGNYHQPGPHRGGGHRGPAHDGNGFHAQGRHGGYGRPPWMGAPHNGRG</sequence>
<dbReference type="EMBL" id="HBEA01019425">
    <property type="protein sequence ID" value="CAD8265248.1"/>
    <property type="molecule type" value="Transcribed_RNA"/>
</dbReference>
<evidence type="ECO:0000259" key="6">
    <source>
        <dbReference type="Pfam" id="PF05182"/>
    </source>
</evidence>
<keyword evidence="4" id="KW-0539">Nucleus</keyword>